<dbReference type="PROSITE" id="PS51257">
    <property type="entry name" value="PROKAR_LIPOPROTEIN"/>
    <property type="match status" value="1"/>
</dbReference>
<evidence type="ECO:0000313" key="3">
    <source>
        <dbReference type="Proteomes" id="UP000199462"/>
    </source>
</evidence>
<reference evidence="3" key="1">
    <citation type="submission" date="2016-10" db="EMBL/GenBank/DDBJ databases">
        <authorList>
            <person name="Varghese N."/>
            <person name="Submissions S."/>
        </authorList>
    </citation>
    <scope>NUCLEOTIDE SEQUENCE [LARGE SCALE GENOMIC DNA]</scope>
    <source>
        <strain evidence="3">DSM 19891</strain>
    </source>
</reference>
<evidence type="ECO:0000313" key="2">
    <source>
        <dbReference type="EMBL" id="SFR74109.1"/>
    </source>
</evidence>
<evidence type="ECO:0008006" key="4">
    <source>
        <dbReference type="Google" id="ProtNLM"/>
    </source>
</evidence>
<dbReference type="EMBL" id="FOYX01000002">
    <property type="protein sequence ID" value="SFR74109.1"/>
    <property type="molecule type" value="Genomic_DNA"/>
</dbReference>
<feature type="chain" id="PRO_5011796899" description="TolB-like 6-blade propeller-like" evidence="1">
    <location>
        <begin position="21"/>
        <end position="374"/>
    </location>
</feature>
<dbReference type="RefSeq" id="WP_143099067.1">
    <property type="nucleotide sequence ID" value="NZ_FOYX01000002.1"/>
</dbReference>
<keyword evidence="3" id="KW-1185">Reference proteome</keyword>
<dbReference type="AlphaFoldDB" id="A0A1I6J593"/>
<feature type="signal peptide" evidence="1">
    <location>
        <begin position="1"/>
        <end position="20"/>
    </location>
</feature>
<organism evidence="2 3">
    <name type="scientific">Maribacter stanieri</name>
    <dbReference type="NCBI Taxonomy" id="440514"/>
    <lineage>
        <taxon>Bacteria</taxon>
        <taxon>Pseudomonadati</taxon>
        <taxon>Bacteroidota</taxon>
        <taxon>Flavobacteriia</taxon>
        <taxon>Flavobacteriales</taxon>
        <taxon>Flavobacteriaceae</taxon>
        <taxon>Maribacter</taxon>
    </lineage>
</organism>
<dbReference type="Proteomes" id="UP000199462">
    <property type="component" value="Unassembled WGS sequence"/>
</dbReference>
<sequence length="374" mass="42072">MKTYNIVACLMLAFSFVACEKSTDTSTEEIKTSVVSDYTVFMQNNNQLNAVVVNSTGEEIIVENTLASFNDVPSNSLKYRTTLDISYFYTSNCQSNFQWYDASSETTKSIPLFEDLDSCELNVIATAHSSESAFIAYERELLGKDKQFVVRVNPLDQTTASYSEITLDKKPIDIIASGDRLFVLTLDEYVTDNYYLSVIDLDTDIIIMELDLGVDALRLFTNNSGKVIVSYPKLHTTIDPLTLDKEYTTYGENTEPGFITTNDYYMDAAGKLYFHKNMPSAAVTEVPAIYDFEKNSTVVYLFENFLTETELDIKYNIAETTAIAYDNKNNYVLIGYKKNGSADEGGILRITPSPDFKLIDNLDLEGVPHTIFVK</sequence>
<proteinExistence type="predicted"/>
<dbReference type="STRING" id="440514.SAMN04488010_2303"/>
<evidence type="ECO:0000256" key="1">
    <source>
        <dbReference type="SAM" id="SignalP"/>
    </source>
</evidence>
<protein>
    <recommendedName>
        <fullName evidence="4">TolB-like 6-blade propeller-like</fullName>
    </recommendedName>
</protein>
<name>A0A1I6J593_9FLAO</name>
<gene>
    <name evidence="2" type="ORF">SAMN04488010_2303</name>
</gene>
<accession>A0A1I6J593</accession>
<keyword evidence="1" id="KW-0732">Signal</keyword>